<protein>
    <submittedName>
        <fullName evidence="2">Uncharacterized protein</fullName>
    </submittedName>
</protein>
<dbReference type="PANTHER" id="PTHR33444">
    <property type="entry name" value="SI:DKEY-19B23.12-RELATED"/>
    <property type="match status" value="1"/>
</dbReference>
<sequence length="236" mass="26407">MAGTFQGNCLCGVLGAGMFMAGCAFLLIAAFPVGQIALGAVYIHECPVGPVIPVYMIVFGILALLMMVMFTLLKFLSPAAQSHNIWIICIIILLFLFFACLLFGSYHIYSIYPPNYNKNTTGSNSSTRKIYAVTSPDSLASENQSLQSFNHSQIFWGMIQTRALKNMSRRTNRDLKNTQQPHEVVAVLPYCNRTMYLFAFWTTTLVHVLLGNTLLLIICLYGFMKCMDVFVRHLTT</sequence>
<dbReference type="EMBL" id="JAHUTI010000607">
    <property type="protein sequence ID" value="MED6232262.1"/>
    <property type="molecule type" value="Genomic_DNA"/>
</dbReference>
<feature type="transmembrane region" description="Helical" evidence="1">
    <location>
        <begin position="52"/>
        <end position="73"/>
    </location>
</feature>
<dbReference type="PANTHER" id="PTHR33444:SF2">
    <property type="entry name" value="MARVEL DOMAIN-CONTAINING PROTEIN"/>
    <property type="match status" value="1"/>
</dbReference>
<comment type="caution">
    <text evidence="2">The sequence shown here is derived from an EMBL/GenBank/DDBJ whole genome shotgun (WGS) entry which is preliminary data.</text>
</comment>
<gene>
    <name evidence="2" type="ORF">ATANTOWER_025921</name>
</gene>
<evidence type="ECO:0000256" key="1">
    <source>
        <dbReference type="SAM" id="Phobius"/>
    </source>
</evidence>
<feature type="transmembrane region" description="Helical" evidence="1">
    <location>
        <begin position="198"/>
        <end position="223"/>
    </location>
</feature>
<evidence type="ECO:0000313" key="2">
    <source>
        <dbReference type="EMBL" id="MED6232262.1"/>
    </source>
</evidence>
<proteinExistence type="predicted"/>
<dbReference type="Proteomes" id="UP001345963">
    <property type="component" value="Unassembled WGS sequence"/>
</dbReference>
<organism evidence="2 3">
    <name type="scientific">Ataeniobius toweri</name>
    <dbReference type="NCBI Taxonomy" id="208326"/>
    <lineage>
        <taxon>Eukaryota</taxon>
        <taxon>Metazoa</taxon>
        <taxon>Chordata</taxon>
        <taxon>Craniata</taxon>
        <taxon>Vertebrata</taxon>
        <taxon>Euteleostomi</taxon>
        <taxon>Actinopterygii</taxon>
        <taxon>Neopterygii</taxon>
        <taxon>Teleostei</taxon>
        <taxon>Neoteleostei</taxon>
        <taxon>Acanthomorphata</taxon>
        <taxon>Ovalentaria</taxon>
        <taxon>Atherinomorphae</taxon>
        <taxon>Cyprinodontiformes</taxon>
        <taxon>Goodeidae</taxon>
        <taxon>Ataeniobius</taxon>
    </lineage>
</organism>
<feature type="transmembrane region" description="Helical" evidence="1">
    <location>
        <begin position="12"/>
        <end position="32"/>
    </location>
</feature>
<accession>A0ABU7A2F4</accession>
<dbReference type="InterPro" id="IPR040350">
    <property type="entry name" value="TMEM272"/>
</dbReference>
<keyword evidence="1" id="KW-1133">Transmembrane helix</keyword>
<feature type="transmembrane region" description="Helical" evidence="1">
    <location>
        <begin position="85"/>
        <end position="109"/>
    </location>
</feature>
<name>A0ABU7A2F4_9TELE</name>
<keyword evidence="1" id="KW-0812">Transmembrane</keyword>
<keyword evidence="3" id="KW-1185">Reference proteome</keyword>
<keyword evidence="1" id="KW-0472">Membrane</keyword>
<evidence type="ECO:0000313" key="3">
    <source>
        <dbReference type="Proteomes" id="UP001345963"/>
    </source>
</evidence>
<reference evidence="2 3" key="1">
    <citation type="submission" date="2021-07" db="EMBL/GenBank/DDBJ databases">
        <authorList>
            <person name="Palmer J.M."/>
        </authorList>
    </citation>
    <scope>NUCLEOTIDE SEQUENCE [LARGE SCALE GENOMIC DNA]</scope>
    <source>
        <strain evidence="2 3">AT_MEX2019</strain>
        <tissue evidence="2">Muscle</tissue>
    </source>
</reference>